<keyword evidence="2" id="KW-1185">Reference proteome</keyword>
<dbReference type="Pfam" id="PF20288">
    <property type="entry name" value="MC2"/>
    <property type="match status" value="1"/>
</dbReference>
<evidence type="ECO:0000313" key="2">
    <source>
        <dbReference type="Proteomes" id="UP000295075"/>
    </source>
</evidence>
<dbReference type="Proteomes" id="UP000295075">
    <property type="component" value="Unassembled WGS sequence"/>
</dbReference>
<accession>A0A4R4QIM4</accession>
<dbReference type="InterPro" id="IPR046904">
    <property type="entry name" value="ABC-3C_MC2"/>
</dbReference>
<organism evidence="1 2">
    <name type="scientific">Kribbella albertanoniae</name>
    <dbReference type="NCBI Taxonomy" id="1266829"/>
    <lineage>
        <taxon>Bacteria</taxon>
        <taxon>Bacillati</taxon>
        <taxon>Actinomycetota</taxon>
        <taxon>Actinomycetes</taxon>
        <taxon>Propionibacteriales</taxon>
        <taxon>Kribbellaceae</taxon>
        <taxon>Kribbella</taxon>
    </lineage>
</organism>
<protein>
    <submittedName>
        <fullName evidence="1">Threonine transporter</fullName>
    </submittedName>
</protein>
<gene>
    <name evidence="1" type="ORF">E1261_01355</name>
</gene>
<reference evidence="1 2" key="1">
    <citation type="submission" date="2019-03" db="EMBL/GenBank/DDBJ databases">
        <title>Draft genome sequences of novel Actinobacteria.</title>
        <authorList>
            <person name="Sahin N."/>
            <person name="Ay H."/>
            <person name="Saygin H."/>
        </authorList>
    </citation>
    <scope>NUCLEOTIDE SEQUENCE [LARGE SCALE GENOMIC DNA]</scope>
    <source>
        <strain evidence="1 2">JCM 30547</strain>
    </source>
</reference>
<dbReference type="RefSeq" id="WP_132400424.1">
    <property type="nucleotide sequence ID" value="NZ_SMKA01000002.1"/>
</dbReference>
<comment type="caution">
    <text evidence="1">The sequence shown here is derived from an EMBL/GenBank/DDBJ whole genome shotgun (WGS) entry which is preliminary data.</text>
</comment>
<proteinExistence type="predicted"/>
<sequence>MTISPLNSSLEVGVRVLMILTAAYPERLDLNRLVLLDHGVLHSADLGGPSSLHPPLPIRSGELGARRAMVEAGLHVMVRRALVEMRAGSSGIEFLASEDAYSFVSALASTYAVTLNQRVVWVLDRFPDLTEDVLRAEMRSIFSSWSEEFAQIDLGSEGWAT</sequence>
<name>A0A4R4QIM4_9ACTN</name>
<dbReference type="EMBL" id="SMKA01000002">
    <property type="protein sequence ID" value="TDC35538.1"/>
    <property type="molecule type" value="Genomic_DNA"/>
</dbReference>
<dbReference type="AlphaFoldDB" id="A0A4R4QIM4"/>
<dbReference type="OrthoDB" id="8662245at2"/>
<evidence type="ECO:0000313" key="1">
    <source>
        <dbReference type="EMBL" id="TDC35538.1"/>
    </source>
</evidence>